<proteinExistence type="predicted"/>
<feature type="domain" description="Glycosyl transferase family 1" evidence="2">
    <location>
        <begin position="187"/>
        <end position="331"/>
    </location>
</feature>
<name>A0AA49GNB8_9BACT</name>
<accession>A0AA49GNB8</accession>
<dbReference type="PANTHER" id="PTHR46401">
    <property type="entry name" value="GLYCOSYLTRANSFERASE WBBK-RELATED"/>
    <property type="match status" value="1"/>
</dbReference>
<dbReference type="SUPFAM" id="SSF53756">
    <property type="entry name" value="UDP-Glycosyltransferase/glycogen phosphorylase"/>
    <property type="match status" value="1"/>
</dbReference>
<keyword evidence="4" id="KW-0328">Glycosyltransferase</keyword>
<sequence length="359" mass="40984">MEKTILHIIDSLGVGGAEQMLVHANIKIAGYRHLIVYLKPPQAYTEELREYTVTCLNFKGWSSSPRVVNNLKKIITQHQVTIIHSHLYYSTIISRLACPAHVRLVSSYHSLLYDPKNTAQYSRKLLLLDRLTYRKRHYLLFVSGAVQQLVSRKVGINTNYEVLHNYVEDTYFANMPLSHSGDSARLRLVMLGNLRPEKNYLLVIKALSQLLNRNFELHIYGEGQQRDTLQELIRYHALEDRILLKGHIDQPHTVLPEYDLYIAASRFEGFGIALAEAMACGLPCLVSEIDAHREVAGETVIYFDPHSVQSLKNSLQNIFRASQPLDSLKKQSSQRANLFSKSSYMRKLSGIYNKLGADD</sequence>
<dbReference type="GO" id="GO:0016757">
    <property type="term" value="F:glycosyltransferase activity"/>
    <property type="evidence" value="ECO:0007669"/>
    <property type="project" value="UniProtKB-KW"/>
</dbReference>
<evidence type="ECO:0000259" key="2">
    <source>
        <dbReference type="Pfam" id="PF00534"/>
    </source>
</evidence>
<gene>
    <name evidence="4" type="ORF">K4G66_31865</name>
</gene>
<dbReference type="AlphaFoldDB" id="A0AA49GNB8"/>
<evidence type="ECO:0000256" key="1">
    <source>
        <dbReference type="ARBA" id="ARBA00022679"/>
    </source>
</evidence>
<keyword evidence="1 4" id="KW-0808">Transferase</keyword>
<reference evidence="4" key="2">
    <citation type="journal article" date="2024" name="Antonie Van Leeuwenhoek">
        <title>Roseihalotalea indica gen. nov., sp. nov., a halophilic Bacteroidetes from mesopelagic Southwest Indian Ocean with higher carbohydrate metabolic potential.</title>
        <authorList>
            <person name="Chen B."/>
            <person name="Zhang M."/>
            <person name="Lin D."/>
            <person name="Ye J."/>
            <person name="Tang K."/>
        </authorList>
    </citation>
    <scope>NUCLEOTIDE SEQUENCE</scope>
    <source>
        <strain evidence="4">TK19036</strain>
    </source>
</reference>
<dbReference type="Pfam" id="PF13439">
    <property type="entry name" value="Glyco_transf_4"/>
    <property type="match status" value="1"/>
</dbReference>
<dbReference type="PANTHER" id="PTHR46401:SF2">
    <property type="entry name" value="GLYCOSYLTRANSFERASE WBBK-RELATED"/>
    <property type="match status" value="1"/>
</dbReference>
<dbReference type="Pfam" id="PF00534">
    <property type="entry name" value="Glycos_transf_1"/>
    <property type="match status" value="1"/>
</dbReference>
<dbReference type="InterPro" id="IPR001296">
    <property type="entry name" value="Glyco_trans_1"/>
</dbReference>
<reference evidence="4" key="1">
    <citation type="journal article" date="2023" name="Comput. Struct. Biotechnol. J.">
        <title>Discovery of a novel marine Bacteroidetes with a rich repertoire of carbohydrate-active enzymes.</title>
        <authorList>
            <person name="Chen B."/>
            <person name="Liu G."/>
            <person name="Chen Q."/>
            <person name="Wang H."/>
            <person name="Liu L."/>
            <person name="Tang K."/>
        </authorList>
    </citation>
    <scope>NUCLEOTIDE SEQUENCE</scope>
    <source>
        <strain evidence="4">TK19036</strain>
    </source>
</reference>
<dbReference type="EC" id="2.4.-.-" evidence="4"/>
<feature type="domain" description="Glycosyltransferase subfamily 4-like N-terminal" evidence="3">
    <location>
        <begin position="29"/>
        <end position="168"/>
    </location>
</feature>
<evidence type="ECO:0000259" key="3">
    <source>
        <dbReference type="Pfam" id="PF13439"/>
    </source>
</evidence>
<dbReference type="EMBL" id="CP120682">
    <property type="protein sequence ID" value="WKN36966.1"/>
    <property type="molecule type" value="Genomic_DNA"/>
</dbReference>
<dbReference type="Gene3D" id="3.40.50.2000">
    <property type="entry name" value="Glycogen Phosphorylase B"/>
    <property type="match status" value="2"/>
</dbReference>
<evidence type="ECO:0000313" key="4">
    <source>
        <dbReference type="EMBL" id="WKN36966.1"/>
    </source>
</evidence>
<organism evidence="4">
    <name type="scientific">Roseihalotalea indica</name>
    <dbReference type="NCBI Taxonomy" id="2867963"/>
    <lineage>
        <taxon>Bacteria</taxon>
        <taxon>Pseudomonadati</taxon>
        <taxon>Bacteroidota</taxon>
        <taxon>Cytophagia</taxon>
        <taxon>Cytophagales</taxon>
        <taxon>Catalimonadaceae</taxon>
        <taxon>Roseihalotalea</taxon>
    </lineage>
</organism>
<protein>
    <submittedName>
        <fullName evidence="4">Glycosyltransferase</fullName>
        <ecNumber evidence="4">2.4.-.-</ecNumber>
    </submittedName>
</protein>
<dbReference type="InterPro" id="IPR028098">
    <property type="entry name" value="Glyco_trans_4-like_N"/>
</dbReference>